<reference evidence="2 3" key="1">
    <citation type="submission" date="2016-11" db="EMBL/GenBank/DDBJ databases">
        <authorList>
            <person name="Jaros S."/>
            <person name="Januszkiewicz K."/>
            <person name="Wedrychowicz H."/>
        </authorList>
    </citation>
    <scope>NUCLEOTIDE SEQUENCE [LARGE SCALE GENOMIC DNA]</scope>
    <source>
        <strain evidence="2 3">DSM 22807</strain>
    </source>
</reference>
<evidence type="ECO:0008006" key="4">
    <source>
        <dbReference type="Google" id="ProtNLM"/>
    </source>
</evidence>
<accession>A0A1M6IUH5</accession>
<keyword evidence="3" id="KW-1185">Reference proteome</keyword>
<proteinExistence type="predicted"/>
<dbReference type="RefSeq" id="WP_072784331.1">
    <property type="nucleotide sequence ID" value="NZ_CP045292.1"/>
</dbReference>
<organism evidence="2 3">
    <name type="scientific">Flavobacterium haoranii</name>
    <dbReference type="NCBI Taxonomy" id="683124"/>
    <lineage>
        <taxon>Bacteria</taxon>
        <taxon>Pseudomonadati</taxon>
        <taxon>Bacteroidota</taxon>
        <taxon>Flavobacteriia</taxon>
        <taxon>Flavobacteriales</taxon>
        <taxon>Flavobacteriaceae</taxon>
        <taxon>Flavobacterium</taxon>
    </lineage>
</organism>
<evidence type="ECO:0000256" key="1">
    <source>
        <dbReference type="SAM" id="SignalP"/>
    </source>
</evidence>
<feature type="chain" id="PRO_5013133275" description="Peptidylprolyl isomerase" evidence="1">
    <location>
        <begin position="21"/>
        <end position="105"/>
    </location>
</feature>
<dbReference type="EMBL" id="FQZH01000003">
    <property type="protein sequence ID" value="SHJ38085.1"/>
    <property type="molecule type" value="Genomic_DNA"/>
</dbReference>
<dbReference type="Proteomes" id="UP000184232">
    <property type="component" value="Unassembled WGS sequence"/>
</dbReference>
<keyword evidence="1" id="KW-0732">Signal</keyword>
<dbReference type="OrthoDB" id="947434at2"/>
<feature type="signal peptide" evidence="1">
    <location>
        <begin position="1"/>
        <end position="20"/>
    </location>
</feature>
<evidence type="ECO:0000313" key="3">
    <source>
        <dbReference type="Proteomes" id="UP000184232"/>
    </source>
</evidence>
<sequence>MKKLLLALVFIFSVSFASNAQESDVKAKETTYKIKEYLSLDDTKTQAVYEILVHKNKTVATEPNLDEERKILIRRKFDKKLESVLSEAEYKKLKANKTLCFEIEN</sequence>
<gene>
    <name evidence="2" type="ORF">SAMN05444337_1877</name>
</gene>
<name>A0A1M6IUH5_9FLAO</name>
<evidence type="ECO:0000313" key="2">
    <source>
        <dbReference type="EMBL" id="SHJ38085.1"/>
    </source>
</evidence>
<dbReference type="AlphaFoldDB" id="A0A1M6IUH5"/>
<protein>
    <recommendedName>
        <fullName evidence="4">Peptidylprolyl isomerase</fullName>
    </recommendedName>
</protein>